<gene>
    <name evidence="5" type="ORF">AM493_06700</name>
</gene>
<dbReference type="PROSITE" id="PS01124">
    <property type="entry name" value="HTH_ARAC_FAMILY_2"/>
    <property type="match status" value="1"/>
</dbReference>
<evidence type="ECO:0000313" key="6">
    <source>
        <dbReference type="Proteomes" id="UP000037755"/>
    </source>
</evidence>
<dbReference type="Pfam" id="PF12833">
    <property type="entry name" value="HTH_18"/>
    <property type="match status" value="1"/>
</dbReference>
<accession>A0A0M8M8J7</accession>
<evidence type="ECO:0000313" key="5">
    <source>
        <dbReference type="EMBL" id="KOS05763.1"/>
    </source>
</evidence>
<dbReference type="SUPFAM" id="SSF46689">
    <property type="entry name" value="Homeodomain-like"/>
    <property type="match status" value="1"/>
</dbReference>
<dbReference type="Gene3D" id="1.10.10.60">
    <property type="entry name" value="Homeodomain-like"/>
    <property type="match status" value="1"/>
</dbReference>
<evidence type="ECO:0000256" key="1">
    <source>
        <dbReference type="ARBA" id="ARBA00023015"/>
    </source>
</evidence>
<protein>
    <submittedName>
        <fullName evidence="5">AraC family transcriptional regulator</fullName>
    </submittedName>
</protein>
<evidence type="ECO:0000256" key="3">
    <source>
        <dbReference type="ARBA" id="ARBA00023163"/>
    </source>
</evidence>
<dbReference type="PATRIC" id="fig|1202724.3.peg.1394"/>
<feature type="domain" description="HTH araC/xylS-type" evidence="4">
    <location>
        <begin position="197"/>
        <end position="302"/>
    </location>
</feature>
<dbReference type="PANTHER" id="PTHR43280:SF32">
    <property type="entry name" value="TRANSCRIPTIONAL REGULATORY PROTEIN"/>
    <property type="match status" value="1"/>
</dbReference>
<name>A0A0M8M8J7_9FLAO</name>
<evidence type="ECO:0000256" key="2">
    <source>
        <dbReference type="ARBA" id="ARBA00023125"/>
    </source>
</evidence>
<dbReference type="GO" id="GO:0003700">
    <property type="term" value="F:DNA-binding transcription factor activity"/>
    <property type="evidence" value="ECO:0007669"/>
    <property type="project" value="InterPro"/>
</dbReference>
<dbReference type="InterPro" id="IPR009057">
    <property type="entry name" value="Homeodomain-like_sf"/>
</dbReference>
<organism evidence="5 6">
    <name type="scientific">Flavobacterium akiainvivens</name>
    <dbReference type="NCBI Taxonomy" id="1202724"/>
    <lineage>
        <taxon>Bacteria</taxon>
        <taxon>Pseudomonadati</taxon>
        <taxon>Bacteroidota</taxon>
        <taxon>Flavobacteriia</taxon>
        <taxon>Flavobacteriales</taxon>
        <taxon>Flavobacteriaceae</taxon>
        <taxon>Flavobacterium</taxon>
    </lineage>
</organism>
<dbReference type="EMBL" id="LIYD01000005">
    <property type="protein sequence ID" value="KOS05763.1"/>
    <property type="molecule type" value="Genomic_DNA"/>
</dbReference>
<dbReference type="Proteomes" id="UP000037755">
    <property type="component" value="Unassembled WGS sequence"/>
</dbReference>
<keyword evidence="1" id="KW-0805">Transcription regulation</keyword>
<dbReference type="GO" id="GO:0043565">
    <property type="term" value="F:sequence-specific DNA binding"/>
    <property type="evidence" value="ECO:0007669"/>
    <property type="project" value="InterPro"/>
</dbReference>
<dbReference type="STRING" id="1202724.AM493_06700"/>
<evidence type="ECO:0000259" key="4">
    <source>
        <dbReference type="PROSITE" id="PS01124"/>
    </source>
</evidence>
<reference evidence="5 6" key="1">
    <citation type="submission" date="2015-08" db="EMBL/GenBank/DDBJ databases">
        <title>Whole genome sequence of Flavobacterium akiainvivens IK-1T, from decaying Wikstroemia oahuensis, an endemic Hawaiian shrub.</title>
        <authorList>
            <person name="Wan X."/>
            <person name="Hou S."/>
            <person name="Saito J."/>
            <person name="Donachie S."/>
        </authorList>
    </citation>
    <scope>NUCLEOTIDE SEQUENCE [LARGE SCALE GENOMIC DNA]</scope>
    <source>
        <strain evidence="5 6">IK-1</strain>
    </source>
</reference>
<proteinExistence type="predicted"/>
<dbReference type="PANTHER" id="PTHR43280">
    <property type="entry name" value="ARAC-FAMILY TRANSCRIPTIONAL REGULATOR"/>
    <property type="match status" value="1"/>
</dbReference>
<dbReference type="OrthoDB" id="2600165at2"/>
<dbReference type="AlphaFoldDB" id="A0A0M8M8J7"/>
<sequence>MKKENLYSINSICELHSFLNLEKPAHPLVSVINLSDVRYNIPENTSSIVYNFYTVYLKKNYNAKIRYGQQYYDFDSGVMAFFAPKQLFAVESESSTKGEGWMLAFHPDFIQGYQVAKRMKEYGFFSYAVNEALHTSQKEEDIISGVMQNLQNEIDKTIDHFTQDVIISHIELLLNYCNRFYSRQFITRKKANNEILSKLESLLNDYFDNSEAEKSGIPSVQYFAEQLNISPSYLSDMLRSLTGQNTQQHIHEKLIERAKELLSTTTLSVAEIAYQLGFEHPQSFHKLFKGKTNLSPLKFRQSLN</sequence>
<keyword evidence="3" id="KW-0804">Transcription</keyword>
<dbReference type="SMART" id="SM00342">
    <property type="entry name" value="HTH_ARAC"/>
    <property type="match status" value="1"/>
</dbReference>
<keyword evidence="2" id="KW-0238">DNA-binding</keyword>
<keyword evidence="6" id="KW-1185">Reference proteome</keyword>
<dbReference type="InterPro" id="IPR018060">
    <property type="entry name" value="HTH_AraC"/>
</dbReference>
<dbReference type="RefSeq" id="WP_054406973.1">
    <property type="nucleotide sequence ID" value="NZ_FOYA01000026.1"/>
</dbReference>
<comment type="caution">
    <text evidence="5">The sequence shown here is derived from an EMBL/GenBank/DDBJ whole genome shotgun (WGS) entry which is preliminary data.</text>
</comment>